<proteinExistence type="predicted"/>
<dbReference type="EMBL" id="VOSM01000002">
    <property type="protein sequence ID" value="TXD38296.1"/>
    <property type="molecule type" value="Genomic_DNA"/>
</dbReference>
<reference evidence="2 3" key="1">
    <citation type="submission" date="2019-08" db="EMBL/GenBank/DDBJ databases">
        <title>Bradymonadales sp. TMQ4.</title>
        <authorList>
            <person name="Liang Q."/>
        </authorList>
    </citation>
    <scope>NUCLEOTIDE SEQUENCE [LARGE SCALE GENOMIC DNA]</scope>
    <source>
        <strain evidence="2 3">TMQ4</strain>
    </source>
</reference>
<sequence length="94" mass="10567">MKTNWFYRWLDALSYKLLVPLALLLALAPFTPEPHLVETTGMLFRGELTEPIYIFDFFMHGAGVFILALKVGADIRRRNAPADVPASTSDLASR</sequence>
<evidence type="ECO:0008006" key="4">
    <source>
        <dbReference type="Google" id="ProtNLM"/>
    </source>
</evidence>
<dbReference type="OrthoDB" id="5521839at2"/>
<dbReference type="RefSeq" id="WP_146980239.1">
    <property type="nucleotide sequence ID" value="NZ_VOSM01000002.1"/>
</dbReference>
<comment type="caution">
    <text evidence="2">The sequence shown here is derived from an EMBL/GenBank/DDBJ whole genome shotgun (WGS) entry which is preliminary data.</text>
</comment>
<keyword evidence="1" id="KW-0472">Membrane</keyword>
<evidence type="ECO:0000256" key="1">
    <source>
        <dbReference type="SAM" id="Phobius"/>
    </source>
</evidence>
<accession>A0A5C6XAC1</accession>
<feature type="transmembrane region" description="Helical" evidence="1">
    <location>
        <begin position="12"/>
        <end position="31"/>
    </location>
</feature>
<organism evidence="2 3">
    <name type="scientific">Lujinxingia vulgaris</name>
    <dbReference type="NCBI Taxonomy" id="2600176"/>
    <lineage>
        <taxon>Bacteria</taxon>
        <taxon>Deltaproteobacteria</taxon>
        <taxon>Bradymonadales</taxon>
        <taxon>Lujinxingiaceae</taxon>
        <taxon>Lujinxingia</taxon>
    </lineage>
</organism>
<protein>
    <recommendedName>
        <fullName evidence="4">RND transporter</fullName>
    </recommendedName>
</protein>
<feature type="transmembrane region" description="Helical" evidence="1">
    <location>
        <begin position="51"/>
        <end position="69"/>
    </location>
</feature>
<keyword evidence="1" id="KW-0812">Transmembrane</keyword>
<gene>
    <name evidence="2" type="ORF">FRC98_05220</name>
</gene>
<name>A0A5C6XAC1_9DELT</name>
<dbReference type="Proteomes" id="UP000321412">
    <property type="component" value="Unassembled WGS sequence"/>
</dbReference>
<dbReference type="AlphaFoldDB" id="A0A5C6XAC1"/>
<keyword evidence="3" id="KW-1185">Reference proteome</keyword>
<evidence type="ECO:0000313" key="2">
    <source>
        <dbReference type="EMBL" id="TXD38296.1"/>
    </source>
</evidence>
<evidence type="ECO:0000313" key="3">
    <source>
        <dbReference type="Proteomes" id="UP000321412"/>
    </source>
</evidence>
<keyword evidence="1" id="KW-1133">Transmembrane helix</keyword>